<protein>
    <recommendedName>
        <fullName evidence="4">Microtubule associated protein</fullName>
    </recommendedName>
</protein>
<name>A0AAN7CJD7_9PEZI</name>
<keyword evidence="1" id="KW-1133">Transmembrane helix</keyword>
<keyword evidence="3" id="KW-1185">Reference proteome</keyword>
<feature type="transmembrane region" description="Helical" evidence="1">
    <location>
        <begin position="27"/>
        <end position="46"/>
    </location>
</feature>
<comment type="caution">
    <text evidence="2">The sequence shown here is derived from an EMBL/GenBank/DDBJ whole genome shotgun (WGS) entry which is preliminary data.</text>
</comment>
<keyword evidence="1" id="KW-0812">Transmembrane</keyword>
<evidence type="ECO:0008006" key="4">
    <source>
        <dbReference type="Google" id="ProtNLM"/>
    </source>
</evidence>
<dbReference type="InterPro" id="IPR018750">
    <property type="entry name" value="DUF2306_membrane"/>
</dbReference>
<sequence>MAPTTRPANPFVTLARKVYHPIGFAKGYNFVLFFILAGAMTGFALARLQFLALDRSCDRDRTSDMPLGCYYYTPGSVDKIGILLHLGTILPASLLACLQFIPVIRRSFVLFHRINGYLVIILSLVSTAGAIMLARHSVGGRIEVQVGVGVLSIAFVVSLALAWYNIKHLQIEQHRAWMLRAWVYAGSIITMRIILISSAMITSSHGYLVPMPCAEVFNLTGSVERTLREHPACEDYFSRGDTDKTVLVSATMDGNLSNVIAALSMNFGGAVWLAIILHAVGVEIYLYLTPAEANRLRNVSYQRQLEAGMENPGRAGLTVDKLGDSALWEPQTNHTILNDTKAGN</sequence>
<dbReference type="Pfam" id="PF10067">
    <property type="entry name" value="DUF2306"/>
    <property type="match status" value="1"/>
</dbReference>
<evidence type="ECO:0000313" key="2">
    <source>
        <dbReference type="EMBL" id="KAK4243189.1"/>
    </source>
</evidence>
<evidence type="ECO:0000256" key="1">
    <source>
        <dbReference type="SAM" id="Phobius"/>
    </source>
</evidence>
<dbReference type="AlphaFoldDB" id="A0AAN7CJD7"/>
<keyword evidence="1" id="KW-0472">Membrane</keyword>
<feature type="transmembrane region" description="Helical" evidence="1">
    <location>
        <begin position="82"/>
        <end position="104"/>
    </location>
</feature>
<dbReference type="Proteomes" id="UP001303647">
    <property type="component" value="Unassembled WGS sequence"/>
</dbReference>
<evidence type="ECO:0000313" key="3">
    <source>
        <dbReference type="Proteomes" id="UP001303647"/>
    </source>
</evidence>
<feature type="transmembrane region" description="Helical" evidence="1">
    <location>
        <begin position="178"/>
        <end position="201"/>
    </location>
</feature>
<accession>A0AAN7CJD7</accession>
<dbReference type="EMBL" id="MU857853">
    <property type="protein sequence ID" value="KAK4243189.1"/>
    <property type="molecule type" value="Genomic_DNA"/>
</dbReference>
<organism evidence="2 3">
    <name type="scientific">Corynascus novoguineensis</name>
    <dbReference type="NCBI Taxonomy" id="1126955"/>
    <lineage>
        <taxon>Eukaryota</taxon>
        <taxon>Fungi</taxon>
        <taxon>Dikarya</taxon>
        <taxon>Ascomycota</taxon>
        <taxon>Pezizomycotina</taxon>
        <taxon>Sordariomycetes</taxon>
        <taxon>Sordariomycetidae</taxon>
        <taxon>Sordariales</taxon>
        <taxon>Chaetomiaceae</taxon>
        <taxon>Corynascus</taxon>
    </lineage>
</organism>
<feature type="transmembrane region" description="Helical" evidence="1">
    <location>
        <begin position="267"/>
        <end position="288"/>
    </location>
</feature>
<feature type="transmembrane region" description="Helical" evidence="1">
    <location>
        <begin position="146"/>
        <end position="166"/>
    </location>
</feature>
<reference evidence="2" key="1">
    <citation type="journal article" date="2023" name="Mol. Phylogenet. Evol.">
        <title>Genome-scale phylogeny and comparative genomics of the fungal order Sordariales.</title>
        <authorList>
            <person name="Hensen N."/>
            <person name="Bonometti L."/>
            <person name="Westerberg I."/>
            <person name="Brannstrom I.O."/>
            <person name="Guillou S."/>
            <person name="Cros-Aarteil S."/>
            <person name="Calhoun S."/>
            <person name="Haridas S."/>
            <person name="Kuo A."/>
            <person name="Mondo S."/>
            <person name="Pangilinan J."/>
            <person name="Riley R."/>
            <person name="LaButti K."/>
            <person name="Andreopoulos B."/>
            <person name="Lipzen A."/>
            <person name="Chen C."/>
            <person name="Yan M."/>
            <person name="Daum C."/>
            <person name="Ng V."/>
            <person name="Clum A."/>
            <person name="Steindorff A."/>
            <person name="Ohm R.A."/>
            <person name="Martin F."/>
            <person name="Silar P."/>
            <person name="Natvig D.O."/>
            <person name="Lalanne C."/>
            <person name="Gautier V."/>
            <person name="Ament-Velasquez S.L."/>
            <person name="Kruys A."/>
            <person name="Hutchinson M.I."/>
            <person name="Powell A.J."/>
            <person name="Barry K."/>
            <person name="Miller A.N."/>
            <person name="Grigoriev I.V."/>
            <person name="Debuchy R."/>
            <person name="Gladieux P."/>
            <person name="Hiltunen Thoren M."/>
            <person name="Johannesson H."/>
        </authorList>
    </citation>
    <scope>NUCLEOTIDE SEQUENCE</scope>
    <source>
        <strain evidence="2">CBS 359.72</strain>
    </source>
</reference>
<proteinExistence type="predicted"/>
<feature type="transmembrane region" description="Helical" evidence="1">
    <location>
        <begin position="116"/>
        <end position="134"/>
    </location>
</feature>
<reference evidence="2" key="2">
    <citation type="submission" date="2023-05" db="EMBL/GenBank/DDBJ databases">
        <authorList>
            <consortium name="Lawrence Berkeley National Laboratory"/>
            <person name="Steindorff A."/>
            <person name="Hensen N."/>
            <person name="Bonometti L."/>
            <person name="Westerberg I."/>
            <person name="Brannstrom I.O."/>
            <person name="Guillou S."/>
            <person name="Cros-Aarteil S."/>
            <person name="Calhoun S."/>
            <person name="Haridas S."/>
            <person name="Kuo A."/>
            <person name="Mondo S."/>
            <person name="Pangilinan J."/>
            <person name="Riley R."/>
            <person name="Labutti K."/>
            <person name="Andreopoulos B."/>
            <person name="Lipzen A."/>
            <person name="Chen C."/>
            <person name="Yanf M."/>
            <person name="Daum C."/>
            <person name="Ng V."/>
            <person name="Clum A."/>
            <person name="Ohm R."/>
            <person name="Martin F."/>
            <person name="Silar P."/>
            <person name="Natvig D."/>
            <person name="Lalanne C."/>
            <person name="Gautier V."/>
            <person name="Ament-Velasquez S.L."/>
            <person name="Kruys A."/>
            <person name="Hutchinson M.I."/>
            <person name="Powell A.J."/>
            <person name="Barry K."/>
            <person name="Miller A.N."/>
            <person name="Grigoriev I.V."/>
            <person name="Debuchy R."/>
            <person name="Gladieux P."/>
            <person name="Thoren M.H."/>
            <person name="Johannesson H."/>
        </authorList>
    </citation>
    <scope>NUCLEOTIDE SEQUENCE</scope>
    <source>
        <strain evidence="2">CBS 359.72</strain>
    </source>
</reference>
<gene>
    <name evidence="2" type="ORF">C7999DRAFT_18425</name>
</gene>